<sequence length="199" mass="21943">MAHCLIFLIGLHGVGKSTIGQALVPHGYRHISLGDLGRLLRRRRIPDGFTLRFLRLLAAHEPGERMSAKLVDALHGEIGQHNAHVPLVVDGFPAEPYQVMGLPAGCTLIHLTCPDPERMQRLAARSETTRRKWGADAAESRRDRQLGAVIEAAQERTDMRTLEIPNLGLPQQVAATIAALATQVQRQRVVFSETVFASR</sequence>
<accession>A1WP39</accession>
<dbReference type="Pfam" id="PF13238">
    <property type="entry name" value="AAA_18"/>
    <property type="match status" value="1"/>
</dbReference>
<dbReference type="InterPro" id="IPR027417">
    <property type="entry name" value="P-loop_NTPase"/>
</dbReference>
<dbReference type="HOGENOM" id="CLU_1371710_0_0_4"/>
<dbReference type="Proteomes" id="UP000000374">
    <property type="component" value="Chromosome"/>
</dbReference>
<evidence type="ECO:0000313" key="1">
    <source>
        <dbReference type="EMBL" id="ABM59396.1"/>
    </source>
</evidence>
<evidence type="ECO:0008006" key="3">
    <source>
        <dbReference type="Google" id="ProtNLM"/>
    </source>
</evidence>
<dbReference type="STRING" id="391735.Veis_3680"/>
<dbReference type="Gene3D" id="3.40.50.300">
    <property type="entry name" value="P-loop containing nucleotide triphosphate hydrolases"/>
    <property type="match status" value="1"/>
</dbReference>
<dbReference type="KEGG" id="vei:Veis_3680"/>
<name>A1WP39_VEREI</name>
<evidence type="ECO:0000313" key="2">
    <source>
        <dbReference type="Proteomes" id="UP000000374"/>
    </source>
</evidence>
<dbReference type="EMBL" id="CP000542">
    <property type="protein sequence ID" value="ABM59396.1"/>
    <property type="molecule type" value="Genomic_DNA"/>
</dbReference>
<proteinExistence type="predicted"/>
<protein>
    <recommendedName>
        <fullName evidence="3">Adenylate kinase</fullName>
    </recommendedName>
</protein>
<dbReference type="eggNOG" id="COG0563">
    <property type="taxonomic scope" value="Bacteria"/>
</dbReference>
<dbReference type="AlphaFoldDB" id="A1WP39"/>
<keyword evidence="2" id="KW-1185">Reference proteome</keyword>
<gene>
    <name evidence="1" type="ordered locus">Veis_3680</name>
</gene>
<organism evidence="1 2">
    <name type="scientific">Verminephrobacter eiseniae (strain EF01-2)</name>
    <dbReference type="NCBI Taxonomy" id="391735"/>
    <lineage>
        <taxon>Bacteria</taxon>
        <taxon>Pseudomonadati</taxon>
        <taxon>Pseudomonadota</taxon>
        <taxon>Betaproteobacteria</taxon>
        <taxon>Burkholderiales</taxon>
        <taxon>Comamonadaceae</taxon>
        <taxon>Verminephrobacter</taxon>
    </lineage>
</organism>
<dbReference type="SUPFAM" id="SSF52540">
    <property type="entry name" value="P-loop containing nucleoside triphosphate hydrolases"/>
    <property type="match status" value="1"/>
</dbReference>
<reference evidence="2" key="1">
    <citation type="submission" date="2006-12" db="EMBL/GenBank/DDBJ databases">
        <title>Complete sequence of chromosome 1 of Verminephrobacter eiseniae EF01-2.</title>
        <authorList>
            <person name="Copeland A."/>
            <person name="Lucas S."/>
            <person name="Lapidus A."/>
            <person name="Barry K."/>
            <person name="Detter J.C."/>
            <person name="Glavina del Rio T."/>
            <person name="Dalin E."/>
            <person name="Tice H."/>
            <person name="Pitluck S."/>
            <person name="Chertkov O."/>
            <person name="Brettin T."/>
            <person name="Bruce D."/>
            <person name="Han C."/>
            <person name="Tapia R."/>
            <person name="Gilna P."/>
            <person name="Schmutz J."/>
            <person name="Larimer F."/>
            <person name="Land M."/>
            <person name="Hauser L."/>
            <person name="Kyrpides N."/>
            <person name="Kim E."/>
            <person name="Stahl D."/>
            <person name="Richardson P."/>
        </authorList>
    </citation>
    <scope>NUCLEOTIDE SEQUENCE [LARGE SCALE GENOMIC DNA]</scope>
    <source>
        <strain evidence="2">EF01-2</strain>
    </source>
</reference>